<name>A0ABM8Q960_9BACT</name>
<feature type="compositionally biased region" description="Low complexity" evidence="6">
    <location>
        <begin position="247"/>
        <end position="273"/>
    </location>
</feature>
<keyword evidence="9" id="KW-1185">Reference proteome</keyword>
<dbReference type="NCBIfam" id="NF009452">
    <property type="entry name" value="PRK12812.1"/>
    <property type="match status" value="1"/>
</dbReference>
<comment type="similarity">
    <text evidence="1 5">Belongs to the FlgD family.</text>
</comment>
<dbReference type="EMBL" id="CAJHOF010000014">
    <property type="protein sequence ID" value="CAD7289312.1"/>
    <property type="molecule type" value="Genomic_DNA"/>
</dbReference>
<proteinExistence type="inferred from homology"/>
<dbReference type="InterPro" id="IPR025965">
    <property type="entry name" value="FlgD/Vpr_Ig-like"/>
</dbReference>
<dbReference type="RefSeq" id="WP_229933245.1">
    <property type="nucleotide sequence ID" value="NZ_CAJHOF010000014.1"/>
</dbReference>
<evidence type="ECO:0000256" key="5">
    <source>
        <dbReference type="RuleBase" id="RU362076"/>
    </source>
</evidence>
<evidence type="ECO:0000256" key="6">
    <source>
        <dbReference type="SAM" id="MobiDB-lite"/>
    </source>
</evidence>
<dbReference type="Proteomes" id="UP000789803">
    <property type="component" value="Unassembled WGS sequence"/>
</dbReference>
<reference evidence="8 9" key="1">
    <citation type="submission" date="2020-11" db="EMBL/GenBank/DDBJ databases">
        <authorList>
            <person name="Peeters C."/>
        </authorList>
    </citation>
    <scope>NUCLEOTIDE SEQUENCE [LARGE SCALE GENOMIC DNA]</scope>
    <source>
        <strain evidence="8 9">LMG 7974</strain>
    </source>
</reference>
<comment type="caution">
    <text evidence="8">The sequence shown here is derived from an EMBL/GenBank/DDBJ whole genome shotgun (WGS) entry which is preliminary data.</text>
</comment>
<sequence length="311" mass="34057">MANIVDSATQFTADKLASQKAKSKSDAAGVTNPNAQLDKDAFMKLLLTELQYQDPTSPMDTEKMLTQTSQLATLEMQQNTNDTMKTLVQQLKTTGSMYALSSLGKMATLNTNTISVKDDTISLDVPMYFKNSAVTGMLEILDSTNNVVRTVNLENISSGTQTLKWDLLNDNGVRVNNGGYTVRATYLDENGKTNTTTLGTYPVEAVKFVDGKAMVKIAGEYRSTDDIAEFYDNPQNVIIQSQNAPQTSTNNDTNKPSDNSSNTNTSNNSTNVNIPKDVLEAMTDAILHETNNNISIEEARQRAYEKLTNQG</sequence>
<feature type="region of interest" description="Disordered" evidence="6">
    <location>
        <begin position="241"/>
        <end position="273"/>
    </location>
</feature>
<evidence type="ECO:0000313" key="9">
    <source>
        <dbReference type="Proteomes" id="UP000789803"/>
    </source>
</evidence>
<comment type="function">
    <text evidence="4 5">Required for flagellar hook formation. May act as a scaffolding protein.</text>
</comment>
<keyword evidence="3 5" id="KW-1005">Bacterial flagellum biogenesis</keyword>
<evidence type="ECO:0000313" key="8">
    <source>
        <dbReference type="EMBL" id="CAD7289312.1"/>
    </source>
</evidence>
<evidence type="ECO:0000256" key="1">
    <source>
        <dbReference type="ARBA" id="ARBA00010577"/>
    </source>
</evidence>
<dbReference type="Gene3D" id="2.60.40.4070">
    <property type="match status" value="1"/>
</dbReference>
<organism evidence="8 9">
    <name type="scientific">Campylobacter majalis</name>
    <dbReference type="NCBI Taxonomy" id="2790656"/>
    <lineage>
        <taxon>Bacteria</taxon>
        <taxon>Pseudomonadati</taxon>
        <taxon>Campylobacterota</taxon>
        <taxon>Epsilonproteobacteria</taxon>
        <taxon>Campylobacterales</taxon>
        <taxon>Campylobacteraceae</taxon>
        <taxon>Campylobacter</taxon>
    </lineage>
</organism>
<evidence type="ECO:0000256" key="2">
    <source>
        <dbReference type="ARBA" id="ARBA00016013"/>
    </source>
</evidence>
<evidence type="ECO:0000259" key="7">
    <source>
        <dbReference type="Pfam" id="PF13860"/>
    </source>
</evidence>
<dbReference type="InterPro" id="IPR005648">
    <property type="entry name" value="FlgD"/>
</dbReference>
<protein>
    <recommendedName>
        <fullName evidence="2 5">Basal-body rod modification protein FlgD</fullName>
    </recommendedName>
</protein>
<accession>A0ABM8Q960</accession>
<gene>
    <name evidence="8" type="ORF">LMG7974_01458</name>
</gene>
<dbReference type="Pfam" id="PF03963">
    <property type="entry name" value="FlgD"/>
    <property type="match status" value="1"/>
</dbReference>
<evidence type="ECO:0000256" key="4">
    <source>
        <dbReference type="ARBA" id="ARBA00024746"/>
    </source>
</evidence>
<dbReference type="Pfam" id="PF13860">
    <property type="entry name" value="FlgD_ig"/>
    <property type="match status" value="1"/>
</dbReference>
<feature type="domain" description="FlgD/Vpr Ig-like" evidence="7">
    <location>
        <begin position="112"/>
        <end position="187"/>
    </location>
</feature>
<evidence type="ECO:0000256" key="3">
    <source>
        <dbReference type="ARBA" id="ARBA00022795"/>
    </source>
</evidence>